<accession>A2EMG2</accession>
<keyword evidence="1" id="KW-1133">Transmembrane helix</keyword>
<gene>
    <name evidence="2" type="ORF">TVAG_067780</name>
</gene>
<evidence type="ECO:0000313" key="3">
    <source>
        <dbReference type="Proteomes" id="UP000001542"/>
    </source>
</evidence>
<sequence>MDKEDEMPLPYIKALTHEIKETKQIVAEAQEHMYTRKRENQEYYEPATALLNSVKNTRQELIARAYAVISMIDNETQQLKEIKEQNSRHVHELQLTSDVLNQESDEETDNPLGIAVRAIGTMFPFIVFGLYTICSK</sequence>
<dbReference type="Proteomes" id="UP000001542">
    <property type="component" value="Unassembled WGS sequence"/>
</dbReference>
<keyword evidence="3" id="KW-1185">Reference proteome</keyword>
<dbReference type="RefSeq" id="XP_001318341.1">
    <property type="nucleotide sequence ID" value="XM_001318306.1"/>
</dbReference>
<evidence type="ECO:0000313" key="2">
    <source>
        <dbReference type="EMBL" id="EAY06118.1"/>
    </source>
</evidence>
<dbReference type="InParanoid" id="A2EMG2"/>
<dbReference type="KEGG" id="tva:4763992"/>
<protein>
    <submittedName>
        <fullName evidence="2">Uncharacterized protein</fullName>
    </submittedName>
</protein>
<evidence type="ECO:0000256" key="1">
    <source>
        <dbReference type="SAM" id="Phobius"/>
    </source>
</evidence>
<organism evidence="2 3">
    <name type="scientific">Trichomonas vaginalis (strain ATCC PRA-98 / G3)</name>
    <dbReference type="NCBI Taxonomy" id="412133"/>
    <lineage>
        <taxon>Eukaryota</taxon>
        <taxon>Metamonada</taxon>
        <taxon>Parabasalia</taxon>
        <taxon>Trichomonadida</taxon>
        <taxon>Trichomonadidae</taxon>
        <taxon>Trichomonas</taxon>
    </lineage>
</organism>
<keyword evidence="1" id="KW-0472">Membrane</keyword>
<dbReference type="AlphaFoldDB" id="A2EMG2"/>
<dbReference type="VEuPathDB" id="TrichDB:TVAGG3_0499110"/>
<keyword evidence="1" id="KW-0812">Transmembrane</keyword>
<dbReference type="SMR" id="A2EMG2"/>
<reference evidence="2" key="1">
    <citation type="submission" date="2006-10" db="EMBL/GenBank/DDBJ databases">
        <authorList>
            <person name="Amadeo P."/>
            <person name="Zhao Q."/>
            <person name="Wortman J."/>
            <person name="Fraser-Liggett C."/>
            <person name="Carlton J."/>
        </authorList>
    </citation>
    <scope>NUCLEOTIDE SEQUENCE</scope>
    <source>
        <strain evidence="2">G3</strain>
    </source>
</reference>
<proteinExistence type="predicted"/>
<feature type="transmembrane region" description="Helical" evidence="1">
    <location>
        <begin position="114"/>
        <end position="134"/>
    </location>
</feature>
<reference evidence="2" key="2">
    <citation type="journal article" date="2007" name="Science">
        <title>Draft genome sequence of the sexually transmitted pathogen Trichomonas vaginalis.</title>
        <authorList>
            <person name="Carlton J.M."/>
            <person name="Hirt R.P."/>
            <person name="Silva J.C."/>
            <person name="Delcher A.L."/>
            <person name="Schatz M."/>
            <person name="Zhao Q."/>
            <person name="Wortman J.R."/>
            <person name="Bidwell S.L."/>
            <person name="Alsmark U.C.M."/>
            <person name="Besteiro S."/>
            <person name="Sicheritz-Ponten T."/>
            <person name="Noel C.J."/>
            <person name="Dacks J.B."/>
            <person name="Foster P.G."/>
            <person name="Simillion C."/>
            <person name="Van de Peer Y."/>
            <person name="Miranda-Saavedra D."/>
            <person name="Barton G.J."/>
            <person name="Westrop G.D."/>
            <person name="Mueller S."/>
            <person name="Dessi D."/>
            <person name="Fiori P.L."/>
            <person name="Ren Q."/>
            <person name="Paulsen I."/>
            <person name="Zhang H."/>
            <person name="Bastida-Corcuera F.D."/>
            <person name="Simoes-Barbosa A."/>
            <person name="Brown M.T."/>
            <person name="Hayes R.D."/>
            <person name="Mukherjee M."/>
            <person name="Okumura C.Y."/>
            <person name="Schneider R."/>
            <person name="Smith A.J."/>
            <person name="Vanacova S."/>
            <person name="Villalvazo M."/>
            <person name="Haas B.J."/>
            <person name="Pertea M."/>
            <person name="Feldblyum T.V."/>
            <person name="Utterback T.R."/>
            <person name="Shu C.L."/>
            <person name="Osoegawa K."/>
            <person name="de Jong P.J."/>
            <person name="Hrdy I."/>
            <person name="Horvathova L."/>
            <person name="Zubacova Z."/>
            <person name="Dolezal P."/>
            <person name="Malik S.B."/>
            <person name="Logsdon J.M. Jr."/>
            <person name="Henze K."/>
            <person name="Gupta A."/>
            <person name="Wang C.C."/>
            <person name="Dunne R.L."/>
            <person name="Upcroft J.A."/>
            <person name="Upcroft P."/>
            <person name="White O."/>
            <person name="Salzberg S.L."/>
            <person name="Tang P."/>
            <person name="Chiu C.-H."/>
            <person name="Lee Y.-S."/>
            <person name="Embley T.M."/>
            <person name="Coombs G.H."/>
            <person name="Mottram J.C."/>
            <person name="Tachezy J."/>
            <person name="Fraser-Liggett C.M."/>
            <person name="Johnson P.J."/>
        </authorList>
    </citation>
    <scope>NUCLEOTIDE SEQUENCE [LARGE SCALE GENOMIC DNA]</scope>
    <source>
        <strain evidence="2">G3</strain>
    </source>
</reference>
<dbReference type="VEuPathDB" id="TrichDB:TVAG_067780"/>
<name>A2EMG2_TRIV3</name>
<dbReference type="EMBL" id="DS113431">
    <property type="protein sequence ID" value="EAY06118.1"/>
    <property type="molecule type" value="Genomic_DNA"/>
</dbReference>